<evidence type="ECO:0000313" key="3">
    <source>
        <dbReference type="EMBL" id="CAH3197142.1"/>
    </source>
</evidence>
<reference evidence="3 4" key="1">
    <citation type="submission" date="2022-05" db="EMBL/GenBank/DDBJ databases">
        <authorList>
            <consortium name="Genoscope - CEA"/>
            <person name="William W."/>
        </authorList>
    </citation>
    <scope>NUCLEOTIDE SEQUENCE [LARGE SCALE GENOMIC DNA]</scope>
</reference>
<accession>A0ABN8T1I0</accession>
<dbReference type="InterPro" id="IPR027417">
    <property type="entry name" value="P-loop_NTPase"/>
</dbReference>
<comment type="similarity">
    <text evidence="1">Belongs to the SBNO family.</text>
</comment>
<name>A0ABN8T1I0_9CNID</name>
<sequence length="149" mass="16288">SPLDDLINQLGGPRKVAEMTGRCGRVVKTDRQPQPHYEARESDSSNVDSLNIQERNSFMNGTKLVAIISDAASTGISLHADLRAANQCRRVHVTIELPWSADKAVQQLGRSHRSNQTSGPIYKLVTTNLGGERRFAAAVARRLQSLGNV</sequence>
<organism evidence="3 4">
    <name type="scientific">Porites evermanni</name>
    <dbReference type="NCBI Taxonomy" id="104178"/>
    <lineage>
        <taxon>Eukaryota</taxon>
        <taxon>Metazoa</taxon>
        <taxon>Cnidaria</taxon>
        <taxon>Anthozoa</taxon>
        <taxon>Hexacorallia</taxon>
        <taxon>Scleractinia</taxon>
        <taxon>Fungiina</taxon>
        <taxon>Poritidae</taxon>
        <taxon>Porites</taxon>
    </lineage>
</organism>
<dbReference type="Gene3D" id="3.40.50.300">
    <property type="entry name" value="P-loop containing nucleotide triphosphate hydrolases"/>
    <property type="match status" value="1"/>
</dbReference>
<dbReference type="Proteomes" id="UP001159427">
    <property type="component" value="Unassembled WGS sequence"/>
</dbReference>
<feature type="domain" description="Strawberry notch helicase C" evidence="2">
    <location>
        <begin position="2"/>
        <end position="148"/>
    </location>
</feature>
<dbReference type="Pfam" id="PF13871">
    <property type="entry name" value="Helicase_C_4"/>
    <property type="match status" value="1"/>
</dbReference>
<dbReference type="SUPFAM" id="SSF52540">
    <property type="entry name" value="P-loop containing nucleoside triphosphate hydrolases"/>
    <property type="match status" value="1"/>
</dbReference>
<dbReference type="InterPro" id="IPR026937">
    <property type="entry name" value="SBNO_Helicase_C_dom"/>
</dbReference>
<evidence type="ECO:0000256" key="1">
    <source>
        <dbReference type="ARBA" id="ARBA00006992"/>
    </source>
</evidence>
<gene>
    <name evidence="3" type="ORF">PEVE_00034422</name>
</gene>
<evidence type="ECO:0000313" key="4">
    <source>
        <dbReference type="Proteomes" id="UP001159427"/>
    </source>
</evidence>
<dbReference type="PANTHER" id="PTHR12706">
    <property type="entry name" value="STRAWBERRY NOTCH-RELATED"/>
    <property type="match status" value="1"/>
</dbReference>
<protein>
    <recommendedName>
        <fullName evidence="2">Strawberry notch helicase C domain-containing protein</fullName>
    </recommendedName>
</protein>
<proteinExistence type="inferred from homology"/>
<dbReference type="EMBL" id="CALNXI010005207">
    <property type="protein sequence ID" value="CAH3197142.1"/>
    <property type="molecule type" value="Genomic_DNA"/>
</dbReference>
<dbReference type="InterPro" id="IPR026741">
    <property type="entry name" value="SNO"/>
</dbReference>
<comment type="caution">
    <text evidence="3">The sequence shown here is derived from an EMBL/GenBank/DDBJ whole genome shotgun (WGS) entry which is preliminary data.</text>
</comment>
<feature type="non-terminal residue" evidence="3">
    <location>
        <position position="1"/>
    </location>
</feature>
<keyword evidence="4" id="KW-1185">Reference proteome</keyword>
<dbReference type="PANTHER" id="PTHR12706:SF33">
    <property type="entry name" value="PROTEIN WITH HELICASE_C DOMAIN"/>
    <property type="match status" value="1"/>
</dbReference>
<evidence type="ECO:0000259" key="2">
    <source>
        <dbReference type="Pfam" id="PF13871"/>
    </source>
</evidence>